<name>A0AAN5D8H3_9BILA</name>
<organism evidence="2 3">
    <name type="scientific">Pristionchus mayeri</name>
    <dbReference type="NCBI Taxonomy" id="1317129"/>
    <lineage>
        <taxon>Eukaryota</taxon>
        <taxon>Metazoa</taxon>
        <taxon>Ecdysozoa</taxon>
        <taxon>Nematoda</taxon>
        <taxon>Chromadorea</taxon>
        <taxon>Rhabditida</taxon>
        <taxon>Rhabditina</taxon>
        <taxon>Diplogasteromorpha</taxon>
        <taxon>Diplogasteroidea</taxon>
        <taxon>Neodiplogasteridae</taxon>
        <taxon>Pristionchus</taxon>
    </lineage>
</organism>
<accession>A0AAN5D8H3</accession>
<feature type="region of interest" description="Disordered" evidence="1">
    <location>
        <begin position="1"/>
        <end position="83"/>
    </location>
</feature>
<evidence type="ECO:0000313" key="3">
    <source>
        <dbReference type="Proteomes" id="UP001328107"/>
    </source>
</evidence>
<gene>
    <name evidence="2" type="ORF">PMAYCL1PPCAC_28998</name>
</gene>
<feature type="region of interest" description="Disordered" evidence="1">
    <location>
        <begin position="523"/>
        <end position="628"/>
    </location>
</feature>
<dbReference type="Proteomes" id="UP001328107">
    <property type="component" value="Unassembled WGS sequence"/>
</dbReference>
<feature type="compositionally biased region" description="Low complexity" evidence="1">
    <location>
        <begin position="41"/>
        <end position="52"/>
    </location>
</feature>
<evidence type="ECO:0000313" key="2">
    <source>
        <dbReference type="EMBL" id="GMR58803.1"/>
    </source>
</evidence>
<dbReference type="AlphaFoldDB" id="A0AAN5D8H3"/>
<feature type="compositionally biased region" description="Basic and acidic residues" evidence="1">
    <location>
        <begin position="611"/>
        <end position="628"/>
    </location>
</feature>
<feature type="region of interest" description="Disordered" evidence="1">
    <location>
        <begin position="739"/>
        <end position="804"/>
    </location>
</feature>
<proteinExistence type="predicted"/>
<reference evidence="3" key="1">
    <citation type="submission" date="2022-10" db="EMBL/GenBank/DDBJ databases">
        <title>Genome assembly of Pristionchus species.</title>
        <authorList>
            <person name="Yoshida K."/>
            <person name="Sommer R.J."/>
        </authorList>
    </citation>
    <scope>NUCLEOTIDE SEQUENCE [LARGE SCALE GENOMIC DNA]</scope>
    <source>
        <strain evidence="3">RS5460</strain>
    </source>
</reference>
<feature type="region of interest" description="Disordered" evidence="1">
    <location>
        <begin position="659"/>
        <end position="722"/>
    </location>
</feature>
<evidence type="ECO:0000256" key="1">
    <source>
        <dbReference type="SAM" id="MobiDB-lite"/>
    </source>
</evidence>
<protein>
    <submittedName>
        <fullName evidence="2">Uncharacterized protein</fullName>
    </submittedName>
</protein>
<sequence length="881" mass="98389">MARRGAVDSPPADRFGNNSRDNLRGGSNQRNFYGRKYYGQSNNGGHNSSSGHLGARGRGGYNSYNRQNRHGGVPTTSNFRQQRARSRIFPSSSNASSNPQQLQSMDVQKISEPATIIWCEGGIGEVMSPMVWRSTNLHVYFDATKTKLEIPGGWEDLRTELESGVEMDVSYSLSREMRDQLAKGGRRVERNGGDTHFFVCIESIVDLRVSRCSSLRTHEQTVVIARRDSGAAFLINNSGERTVLHPNFLPVDGVRHAILEKAQGQQLITTSEMDDSPSSLCVIGRSLAVRVAPAPCWVPTIYDCDRGVTRWAVSAEPYGEEKQGRAVVVKCTAHSVSLCPVEGDLANRRTSLHAPIIQMNGEIKRDIVVVGSCWRFRACRELPGRSAVWRAFQVDYELECDPPMDKAVIDSFLPHNELIDLEGEEEVLVPLGEERKTSPVLVELAELDFLFAHPSGTASEATSYAAPTEMSSVDSVLMFEPIDDLLDSETFAIDIFKPSSLRDEWCPLGVAAEEAVRNEKQLRNPSLPRLNGGEDERGSGVFLFGDERPDMRVQSKMKKKRRRKSHFFDSDDNSLMETEKREPTRGSDSSWVEVHGYSLSHEEGNENAFSDEEKSEKKRKKEMKEDRRLKKDLASIAVSLATDEDDLFTLLHGGVSDGAAAKWRQQGNPPPPPPASPSQSTQEDDGLFDLLRNGTKAESSTSSEWGEEEEETEGAASGVPWQSSSLSLFSVDGLPSRPRAPRFSILPYPEQPRYPDGWWFRPSRSRPPPVEGREEAKKKREEAEETWKKHEKEHESVPDAPVGRVPVDESRACLMGTLKMREQKMLPMESKGGIILEEERREKKEGEMPAMNIVLVDLSPPSAADSMQPEMKLHDNLKDLF</sequence>
<feature type="compositionally biased region" description="Polar residues" evidence="1">
    <location>
        <begin position="16"/>
        <end position="31"/>
    </location>
</feature>
<comment type="caution">
    <text evidence="2">The sequence shown here is derived from an EMBL/GenBank/DDBJ whole genome shotgun (WGS) entry which is preliminary data.</text>
</comment>
<feature type="compositionally biased region" description="Basic and acidic residues" evidence="1">
    <location>
        <begin position="771"/>
        <end position="797"/>
    </location>
</feature>
<dbReference type="EMBL" id="BTRK01000006">
    <property type="protein sequence ID" value="GMR58803.1"/>
    <property type="molecule type" value="Genomic_DNA"/>
</dbReference>
<keyword evidence="3" id="KW-1185">Reference proteome</keyword>
<feature type="compositionally biased region" description="Basic residues" evidence="1">
    <location>
        <begin position="555"/>
        <end position="565"/>
    </location>
</feature>